<dbReference type="EMBL" id="JANUAE010000014">
    <property type="protein sequence ID" value="MCS3711446.1"/>
    <property type="molecule type" value="Genomic_DNA"/>
</dbReference>
<reference evidence="1" key="1">
    <citation type="submission" date="2022-08" db="EMBL/GenBank/DDBJ databases">
        <title>Genomic Encyclopedia of Type Strains, Phase V (KMG-V): Genome sequencing to study the core and pangenomes of soil and plant-associated prokaryotes.</title>
        <authorList>
            <person name="Whitman W."/>
        </authorList>
    </citation>
    <scope>NUCLEOTIDE SEQUENCE</scope>
    <source>
        <strain evidence="1">SP3049</strain>
    </source>
</reference>
<dbReference type="Proteomes" id="UP001155057">
    <property type="component" value="Unassembled WGS sequence"/>
</dbReference>
<protein>
    <submittedName>
        <fullName evidence="1">Uncharacterized protein</fullName>
    </submittedName>
</protein>
<gene>
    <name evidence="1" type="ORF">GGP61_003079</name>
</gene>
<dbReference type="AlphaFoldDB" id="A0A9X2UFZ7"/>
<evidence type="ECO:0000313" key="1">
    <source>
        <dbReference type="EMBL" id="MCS3711446.1"/>
    </source>
</evidence>
<evidence type="ECO:0000313" key="2">
    <source>
        <dbReference type="Proteomes" id="UP001155057"/>
    </source>
</evidence>
<proteinExistence type="predicted"/>
<sequence>MRRQIQPYCLLKNEKDVTVLALGWSSLWVIV</sequence>
<comment type="caution">
    <text evidence="1">The sequence shown here is derived from an EMBL/GenBank/DDBJ whole genome shotgun (WGS) entry which is preliminary data.</text>
</comment>
<accession>A0A9X2UFZ7</accession>
<name>A0A9X2UFZ7_9BACT</name>
<organism evidence="1 2">
    <name type="scientific">Salinibacter ruber</name>
    <dbReference type="NCBI Taxonomy" id="146919"/>
    <lineage>
        <taxon>Bacteria</taxon>
        <taxon>Pseudomonadati</taxon>
        <taxon>Rhodothermota</taxon>
        <taxon>Rhodothermia</taxon>
        <taxon>Rhodothermales</taxon>
        <taxon>Salinibacteraceae</taxon>
        <taxon>Salinibacter</taxon>
    </lineage>
</organism>